<dbReference type="GO" id="GO:0003700">
    <property type="term" value="F:DNA-binding transcription factor activity"/>
    <property type="evidence" value="ECO:0007669"/>
    <property type="project" value="InterPro"/>
</dbReference>
<keyword evidence="4" id="KW-0804">Transcription</keyword>
<dbReference type="PROSITE" id="PS50931">
    <property type="entry name" value="HTH_LYSR"/>
    <property type="match status" value="1"/>
</dbReference>
<evidence type="ECO:0000313" key="7">
    <source>
        <dbReference type="Proteomes" id="UP000182932"/>
    </source>
</evidence>
<dbReference type="GeneID" id="80821072"/>
<evidence type="ECO:0000256" key="4">
    <source>
        <dbReference type="ARBA" id="ARBA00023163"/>
    </source>
</evidence>
<dbReference type="SUPFAM" id="SSF53850">
    <property type="entry name" value="Periplasmic binding protein-like II"/>
    <property type="match status" value="1"/>
</dbReference>
<feature type="domain" description="HTH lysR-type" evidence="5">
    <location>
        <begin position="2"/>
        <end position="59"/>
    </location>
</feature>
<dbReference type="Proteomes" id="UP000182932">
    <property type="component" value="Unassembled WGS sequence"/>
</dbReference>
<keyword evidence="7" id="KW-1185">Reference proteome</keyword>
<comment type="similarity">
    <text evidence="1">Belongs to the LysR transcriptional regulatory family.</text>
</comment>
<dbReference type="GO" id="GO:0003677">
    <property type="term" value="F:DNA binding"/>
    <property type="evidence" value="ECO:0007669"/>
    <property type="project" value="UniProtKB-KW"/>
</dbReference>
<dbReference type="InterPro" id="IPR000847">
    <property type="entry name" value="LysR_HTH_N"/>
</dbReference>
<proteinExistence type="inferred from homology"/>
<dbReference type="InterPro" id="IPR036390">
    <property type="entry name" value="WH_DNA-bd_sf"/>
</dbReference>
<sequence length="309" mass="33653">MLDLGSLALFVKVAELRSVTAAANELQIAQPSVSRKMKRLSDQLGVQLFTRNGRTIELSEHGLIFLEHARNLLAEAHDLEDLMRSKAAIPTGPLSVGLPHSFTATITEEFAVAIRAEQPRVQVYVVEGTSLGLRAALLQKTLDLAIVTSMEPDNDIVTRSLVTEPMMLIGPEAAQLSEPVALQAVLKFPLILTPQPNSMRKITDRAFGGLGAAPKLVLETNTGLSGALVARGAGYTVLPYSALISMRRLHDLSAAPIQGLTVEWQIVRHKKRPETAACRIARELIARLVEKAIDSREWPFASLPKVRPD</sequence>
<evidence type="ECO:0000313" key="6">
    <source>
        <dbReference type="EMBL" id="SEK10475.1"/>
    </source>
</evidence>
<name>A0A975ZR04_9RHOB</name>
<evidence type="ECO:0000256" key="2">
    <source>
        <dbReference type="ARBA" id="ARBA00023015"/>
    </source>
</evidence>
<dbReference type="Pfam" id="PF03466">
    <property type="entry name" value="LysR_substrate"/>
    <property type="match status" value="1"/>
</dbReference>
<dbReference type="Gene3D" id="1.10.10.10">
    <property type="entry name" value="Winged helix-like DNA-binding domain superfamily/Winged helix DNA-binding domain"/>
    <property type="match status" value="1"/>
</dbReference>
<comment type="caution">
    <text evidence="6">The sequence shown here is derived from an EMBL/GenBank/DDBJ whole genome shotgun (WGS) entry which is preliminary data.</text>
</comment>
<dbReference type="SUPFAM" id="SSF46785">
    <property type="entry name" value="Winged helix' DNA-binding domain"/>
    <property type="match status" value="1"/>
</dbReference>
<evidence type="ECO:0000259" key="5">
    <source>
        <dbReference type="PROSITE" id="PS50931"/>
    </source>
</evidence>
<dbReference type="InterPro" id="IPR036388">
    <property type="entry name" value="WH-like_DNA-bd_sf"/>
</dbReference>
<dbReference type="PANTHER" id="PTHR30346">
    <property type="entry name" value="TRANSCRIPTIONAL DUAL REGULATOR HCAR-RELATED"/>
    <property type="match status" value="1"/>
</dbReference>
<keyword evidence="2" id="KW-0805">Transcription regulation</keyword>
<keyword evidence="3" id="KW-0238">DNA-binding</keyword>
<protein>
    <submittedName>
        <fullName evidence="6">LysR family transcriptional regulator, nitrogen assimilation regulatory protein</fullName>
    </submittedName>
</protein>
<dbReference type="PANTHER" id="PTHR30346:SF28">
    <property type="entry name" value="HTH-TYPE TRANSCRIPTIONAL REGULATOR CYNR"/>
    <property type="match status" value="1"/>
</dbReference>
<evidence type="ECO:0000256" key="3">
    <source>
        <dbReference type="ARBA" id="ARBA00023125"/>
    </source>
</evidence>
<dbReference type="PRINTS" id="PR00039">
    <property type="entry name" value="HTHLYSR"/>
</dbReference>
<organism evidence="6 7">
    <name type="scientific">Marinovum algicola</name>
    <dbReference type="NCBI Taxonomy" id="42444"/>
    <lineage>
        <taxon>Bacteria</taxon>
        <taxon>Pseudomonadati</taxon>
        <taxon>Pseudomonadota</taxon>
        <taxon>Alphaproteobacteria</taxon>
        <taxon>Rhodobacterales</taxon>
        <taxon>Roseobacteraceae</taxon>
        <taxon>Marinovum</taxon>
    </lineage>
</organism>
<evidence type="ECO:0000256" key="1">
    <source>
        <dbReference type="ARBA" id="ARBA00009437"/>
    </source>
</evidence>
<dbReference type="RefSeq" id="WP_170850624.1">
    <property type="nucleotide sequence ID" value="NZ_FNYY01000033.1"/>
</dbReference>
<dbReference type="InterPro" id="IPR005119">
    <property type="entry name" value="LysR_subst-bd"/>
</dbReference>
<reference evidence="6 7" key="1">
    <citation type="submission" date="2016-10" db="EMBL/GenBank/DDBJ databases">
        <authorList>
            <person name="Varghese N."/>
            <person name="Submissions S."/>
        </authorList>
    </citation>
    <scope>NUCLEOTIDE SEQUENCE [LARGE SCALE GENOMIC DNA]</scope>
    <source>
        <strain evidence="6 7">FF3</strain>
    </source>
</reference>
<dbReference type="GO" id="GO:0032993">
    <property type="term" value="C:protein-DNA complex"/>
    <property type="evidence" value="ECO:0007669"/>
    <property type="project" value="TreeGrafter"/>
</dbReference>
<gene>
    <name evidence="6" type="ORF">SAMN04487940_13320</name>
</gene>
<accession>A0A975ZR04</accession>
<dbReference type="EMBL" id="FNYY01000033">
    <property type="protein sequence ID" value="SEK10475.1"/>
    <property type="molecule type" value="Genomic_DNA"/>
</dbReference>
<dbReference type="Pfam" id="PF00126">
    <property type="entry name" value="HTH_1"/>
    <property type="match status" value="1"/>
</dbReference>
<dbReference type="FunFam" id="1.10.10.10:FF:000001">
    <property type="entry name" value="LysR family transcriptional regulator"/>
    <property type="match status" value="1"/>
</dbReference>
<dbReference type="AlphaFoldDB" id="A0A975ZR04"/>
<dbReference type="Gene3D" id="3.40.190.290">
    <property type="match status" value="1"/>
</dbReference>